<dbReference type="EMBL" id="CM023482">
    <property type="protein sequence ID" value="KAH6938390.1"/>
    <property type="molecule type" value="Genomic_DNA"/>
</dbReference>
<organism evidence="1 2">
    <name type="scientific">Hyalomma asiaticum</name>
    <name type="common">Tick</name>
    <dbReference type="NCBI Taxonomy" id="266040"/>
    <lineage>
        <taxon>Eukaryota</taxon>
        <taxon>Metazoa</taxon>
        <taxon>Ecdysozoa</taxon>
        <taxon>Arthropoda</taxon>
        <taxon>Chelicerata</taxon>
        <taxon>Arachnida</taxon>
        <taxon>Acari</taxon>
        <taxon>Parasitiformes</taxon>
        <taxon>Ixodida</taxon>
        <taxon>Ixodoidea</taxon>
        <taxon>Ixodidae</taxon>
        <taxon>Hyalomminae</taxon>
        <taxon>Hyalomma</taxon>
    </lineage>
</organism>
<protein>
    <submittedName>
        <fullName evidence="1">Uncharacterized protein</fullName>
    </submittedName>
</protein>
<name>A0ACB7SUV3_HYAAI</name>
<comment type="caution">
    <text evidence="1">The sequence shown here is derived from an EMBL/GenBank/DDBJ whole genome shotgun (WGS) entry which is preliminary data.</text>
</comment>
<reference evidence="1" key="1">
    <citation type="submission" date="2020-05" db="EMBL/GenBank/DDBJ databases">
        <title>Large-scale comparative analyses of tick genomes elucidate their genetic diversity and vector capacities.</title>
        <authorList>
            <person name="Jia N."/>
            <person name="Wang J."/>
            <person name="Shi W."/>
            <person name="Du L."/>
            <person name="Sun Y."/>
            <person name="Zhan W."/>
            <person name="Jiang J."/>
            <person name="Wang Q."/>
            <person name="Zhang B."/>
            <person name="Ji P."/>
            <person name="Sakyi L.B."/>
            <person name="Cui X."/>
            <person name="Yuan T."/>
            <person name="Jiang B."/>
            <person name="Yang W."/>
            <person name="Lam T.T.-Y."/>
            <person name="Chang Q."/>
            <person name="Ding S."/>
            <person name="Wang X."/>
            <person name="Zhu J."/>
            <person name="Ruan X."/>
            <person name="Zhao L."/>
            <person name="Wei J."/>
            <person name="Que T."/>
            <person name="Du C."/>
            <person name="Cheng J."/>
            <person name="Dai P."/>
            <person name="Han X."/>
            <person name="Huang E."/>
            <person name="Gao Y."/>
            <person name="Liu J."/>
            <person name="Shao H."/>
            <person name="Ye R."/>
            <person name="Li L."/>
            <person name="Wei W."/>
            <person name="Wang X."/>
            <person name="Wang C."/>
            <person name="Yang T."/>
            <person name="Huo Q."/>
            <person name="Li W."/>
            <person name="Guo W."/>
            <person name="Chen H."/>
            <person name="Zhou L."/>
            <person name="Ni X."/>
            <person name="Tian J."/>
            <person name="Zhou Y."/>
            <person name="Sheng Y."/>
            <person name="Liu T."/>
            <person name="Pan Y."/>
            <person name="Xia L."/>
            <person name="Li J."/>
            <person name="Zhao F."/>
            <person name="Cao W."/>
        </authorList>
    </citation>
    <scope>NUCLEOTIDE SEQUENCE</scope>
    <source>
        <strain evidence="1">Hyas-2018</strain>
    </source>
</reference>
<keyword evidence="2" id="KW-1185">Reference proteome</keyword>
<accession>A0ACB7SUV3</accession>
<gene>
    <name evidence="1" type="ORF">HPB50_009032</name>
</gene>
<evidence type="ECO:0000313" key="2">
    <source>
        <dbReference type="Proteomes" id="UP000821845"/>
    </source>
</evidence>
<proteinExistence type="predicted"/>
<evidence type="ECO:0000313" key="1">
    <source>
        <dbReference type="EMBL" id="KAH6938390.1"/>
    </source>
</evidence>
<dbReference type="Proteomes" id="UP000821845">
    <property type="component" value="Chromosome 2"/>
</dbReference>
<sequence length="88" mass="9380">MDALVFYCGDAGFLRQLTHGWLRDSGRLPRLRCSRAALLLAPPFLPAGIDAPIGAAEGSGSLRSRKTDMGEPLDDLPVLSLCPVLSES</sequence>